<dbReference type="InterPro" id="IPR024584">
    <property type="entry name" value="Tuberin_N"/>
</dbReference>
<dbReference type="RefSeq" id="XP_060286824.1">
    <property type="nucleotide sequence ID" value="XM_060427073.1"/>
</dbReference>
<dbReference type="Pfam" id="PF03542">
    <property type="entry name" value="Tuberin"/>
    <property type="match status" value="1"/>
</dbReference>
<evidence type="ECO:0000256" key="1">
    <source>
        <dbReference type="ARBA" id="ARBA00022468"/>
    </source>
</evidence>
<feature type="region of interest" description="Disordered" evidence="2">
    <location>
        <begin position="1576"/>
        <end position="1595"/>
    </location>
</feature>
<feature type="region of interest" description="Disordered" evidence="2">
    <location>
        <begin position="1057"/>
        <end position="1084"/>
    </location>
</feature>
<sequence>MLRQIVSLGQQASEDLEPMSPSPSDEAQSPEARSAGRLAGVFRGLTGTKLAKSPSPHPSPAATNIPLTFPGDANVASVRMSVLPPEQMESFERLKTGTLNERIAAANSLTFAIADYPLNAVLEIWDAGKDLIESSKPLTARQAGWGLLSQCVKYAHSTDLERREYFQTLSTSINPEDFHLQLAALVDLTNHGRELSGFEYDIFPLLTKWLQETYSAARTARRQASRGASRSKSKAIASGQDKNFSLVFSLLKEVIKFNFRVADDEAIGLLVDKLLEICMNTSVEEDLRACINVIDAIVTFGTIPNDRLKHCIHVLSSIHCLVPNLQKDSWHTIANICKSHHGQSTVRILIDLLRTTDYDKDKDTVREIRGALSVLTKLLSKSVEKGYPQVPMALLADGLANISRSSSTKIAADILKLINSLFEGPDGRVTANTVDEDWAGLFRVAARCGRRTASPSSSDLDVSAKPVTKDDYEKGEEVVDYQLRRLISRVEHLLRQQIPDFLQRDECIDFFAQVQHALPDSAVTLVLDHYKERRCCFPSEAGWHEKLKLILEAFFRNRNRRPLTRLQALAAIQEIYHFLEAVDDFLDTISITDLIREVLFEIEEESDTVVLQETVAFVVMVADRADMDLFDEIVDSLKMVIATERSKAPVSMPAAQSSAIPGLQDQPGYFASQSLSNVVTRGYVQMFMRSMDTNVVKSRKTFNAIVHIARSSACETDARLTAMKMLFRLRADWAHRVYLTPCPESEGLARSLYRTEASLARKLADDAAQPPRLSRAEPPGPRPSRAISFTQGPPGERSVPVRSASGAKHVAPMTQRLWSFPDVDALPEEPSRNPSPVLFSRAENTSASDGSTEKKAALNMASLLETVLSIFHQGCDWEIYSFILVHLPAQLSNRPLFSDAITQIQGLRKVICELIRNSSFQEPPSPSGLRRPDVANCLFHSLATVMCYHAYFQKSDEDEIARTFMQGIADKTAKTCIHALSVCCHELPMSVSKSLPTILHKMSQVITQPFVAMHILEFLGCLSRLHSLYSNFREDEYRIVFGICFRYLQYVRDKKRSTRNSHASEPPTPNTAGASHSDSPGQQNPTDDLPQYVYALAYHVITFWFLALRINDRPTHIGWIAKNLFTDVDGSASNDEQAQITMDFMQRVAFTDANDSAEDPLFNEEHFGEILEKRWIMGNSIVAIKQAKETGWAHVTRRHPSGISCFTIRENFAPMASHQARINTDATSDTRSQSHATTLPSFVLLQLLAPVPQPGDPMLRPIPLPADDSIERAIRLFDRISPVDGHRVGVIYIGDGQTHEAEILANTMGSPEYAEFLQGLGTLTRLKDALFNTQGLDREYDSDGKYTFCWRDRVTEIVFHVTTQMPTNLEQDPQCILKKRHIGNDFVNIIFNDSGVPFKFDTFPSEFNYVNIIVTPNPRPSFSSVREAENGREKGGGQSSFFMVQVMSKPGFPEISPAAEPKMVSLRALPGFVRLLALNASVFSHVWANREGGEHVSSWRARLREINRLRERYGPRVQPAPSPPPSFMGGGGGGIMTGGTMTSQTQQMMDNSRPASSVRDSFSSLRRSSVATFFTNASTDPTSHRSSMLSVPTTENTEVMPISAADALVESADFSKWT</sequence>
<dbReference type="GO" id="GO:0005634">
    <property type="term" value="C:nucleus"/>
    <property type="evidence" value="ECO:0007669"/>
    <property type="project" value="InterPro"/>
</dbReference>
<evidence type="ECO:0000313" key="5">
    <source>
        <dbReference type="Proteomes" id="UP001244011"/>
    </source>
</evidence>
<evidence type="ECO:0000256" key="2">
    <source>
        <dbReference type="SAM" id="MobiDB-lite"/>
    </source>
</evidence>
<dbReference type="SUPFAM" id="SSF111347">
    <property type="entry name" value="Rap/Ran-GAP"/>
    <property type="match status" value="1"/>
</dbReference>
<dbReference type="InterPro" id="IPR016024">
    <property type="entry name" value="ARM-type_fold"/>
</dbReference>
<name>A0AAJ0C613_9PEZI</name>
<keyword evidence="1" id="KW-0343">GTPase activation</keyword>
<dbReference type="InterPro" id="IPR018515">
    <property type="entry name" value="Tuberin-type_domain"/>
</dbReference>
<protein>
    <submittedName>
        <fullName evidence="4">Tuberous sclerosis 2 protein</fullName>
    </submittedName>
</protein>
<dbReference type="GO" id="GO:0033596">
    <property type="term" value="C:TSC1-TSC2 complex"/>
    <property type="evidence" value="ECO:0007669"/>
    <property type="project" value="TreeGrafter"/>
</dbReference>
<feature type="domain" description="Rap-GAP" evidence="3">
    <location>
        <begin position="1274"/>
        <end position="1517"/>
    </location>
</feature>
<feature type="region of interest" description="Disordered" evidence="2">
    <location>
        <begin position="1"/>
        <end position="37"/>
    </location>
</feature>
<comment type="caution">
    <text evidence="4">The sequence shown here is derived from an EMBL/GenBank/DDBJ whole genome shotgun (WGS) entry which is preliminary data.</text>
</comment>
<dbReference type="GO" id="GO:0032007">
    <property type="term" value="P:negative regulation of TOR signaling"/>
    <property type="evidence" value="ECO:0007669"/>
    <property type="project" value="TreeGrafter"/>
</dbReference>
<dbReference type="PANTHER" id="PTHR10063">
    <property type="entry name" value="TUBERIN"/>
    <property type="match status" value="1"/>
</dbReference>
<dbReference type="InterPro" id="IPR000331">
    <property type="entry name" value="Rap/Ran_GAP_dom"/>
</dbReference>
<feature type="region of interest" description="Disordered" evidence="2">
    <location>
        <begin position="763"/>
        <end position="806"/>
    </location>
</feature>
<dbReference type="Pfam" id="PF11864">
    <property type="entry name" value="DUF3384"/>
    <property type="match status" value="1"/>
</dbReference>
<dbReference type="FunFam" id="3.40.50.11210:FF:000007">
    <property type="entry name" value="Tuberous sclerosis 2"/>
    <property type="match status" value="1"/>
</dbReference>
<dbReference type="GO" id="GO:0005096">
    <property type="term" value="F:GTPase activator activity"/>
    <property type="evidence" value="ECO:0007669"/>
    <property type="project" value="UniProtKB-KW"/>
</dbReference>
<dbReference type="SUPFAM" id="SSF48371">
    <property type="entry name" value="ARM repeat"/>
    <property type="match status" value="1"/>
</dbReference>
<dbReference type="InterPro" id="IPR027107">
    <property type="entry name" value="Tuberin/Ral-act_asu"/>
</dbReference>
<keyword evidence="5" id="KW-1185">Reference proteome</keyword>
<dbReference type="Pfam" id="PF02145">
    <property type="entry name" value="Rap_GAP"/>
    <property type="match status" value="1"/>
</dbReference>
<dbReference type="Gene3D" id="3.40.50.11210">
    <property type="entry name" value="Rap/Ran-GAP"/>
    <property type="match status" value="1"/>
</dbReference>
<accession>A0AAJ0C613</accession>
<feature type="region of interest" description="Disordered" evidence="2">
    <location>
        <begin position="47"/>
        <end position="66"/>
    </location>
</feature>
<evidence type="ECO:0000313" key="4">
    <source>
        <dbReference type="EMBL" id="KAK1770611.1"/>
    </source>
</evidence>
<dbReference type="Proteomes" id="UP001244011">
    <property type="component" value="Unassembled WGS sequence"/>
</dbReference>
<gene>
    <name evidence="4" type="ORF">QBC33DRAFT_528677</name>
</gene>
<dbReference type="PROSITE" id="PS50085">
    <property type="entry name" value="RAPGAP"/>
    <property type="match status" value="1"/>
</dbReference>
<feature type="compositionally biased region" description="Polar residues" evidence="2">
    <location>
        <begin position="1070"/>
        <end position="1084"/>
    </location>
</feature>
<feature type="region of interest" description="Disordered" evidence="2">
    <location>
        <begin position="824"/>
        <end position="852"/>
    </location>
</feature>
<evidence type="ECO:0000259" key="3">
    <source>
        <dbReference type="PROSITE" id="PS50085"/>
    </source>
</evidence>
<organism evidence="4 5">
    <name type="scientific">Phialemonium atrogriseum</name>
    <dbReference type="NCBI Taxonomy" id="1093897"/>
    <lineage>
        <taxon>Eukaryota</taxon>
        <taxon>Fungi</taxon>
        <taxon>Dikarya</taxon>
        <taxon>Ascomycota</taxon>
        <taxon>Pezizomycotina</taxon>
        <taxon>Sordariomycetes</taxon>
        <taxon>Sordariomycetidae</taxon>
        <taxon>Cephalothecales</taxon>
        <taxon>Cephalothecaceae</taxon>
        <taxon>Phialemonium</taxon>
    </lineage>
</organism>
<dbReference type="InterPro" id="IPR035974">
    <property type="entry name" value="Rap/Ran-GAP_sf"/>
</dbReference>
<dbReference type="GeneID" id="85310260"/>
<reference evidence="4" key="1">
    <citation type="submission" date="2023-06" db="EMBL/GenBank/DDBJ databases">
        <title>Genome-scale phylogeny and comparative genomics of the fungal order Sordariales.</title>
        <authorList>
            <consortium name="Lawrence Berkeley National Laboratory"/>
            <person name="Hensen N."/>
            <person name="Bonometti L."/>
            <person name="Westerberg I."/>
            <person name="Brannstrom I.O."/>
            <person name="Guillou S."/>
            <person name="Cros-Aarteil S."/>
            <person name="Calhoun S."/>
            <person name="Haridas S."/>
            <person name="Kuo A."/>
            <person name="Mondo S."/>
            <person name="Pangilinan J."/>
            <person name="Riley R."/>
            <person name="Labutti K."/>
            <person name="Andreopoulos B."/>
            <person name="Lipzen A."/>
            <person name="Chen C."/>
            <person name="Yanf M."/>
            <person name="Daum C."/>
            <person name="Ng V."/>
            <person name="Clum A."/>
            <person name="Steindorff A."/>
            <person name="Ohm R."/>
            <person name="Martin F."/>
            <person name="Silar P."/>
            <person name="Natvig D."/>
            <person name="Lalanne C."/>
            <person name="Gautier V."/>
            <person name="Ament-Velasquez S.L."/>
            <person name="Kruys A."/>
            <person name="Hutchinson M.I."/>
            <person name="Powell A.J."/>
            <person name="Barry K."/>
            <person name="Miller A.N."/>
            <person name="Grigoriev I.V."/>
            <person name="Debuchy R."/>
            <person name="Gladieux P."/>
            <person name="Thoren M.H."/>
            <person name="Johannesson H."/>
        </authorList>
    </citation>
    <scope>NUCLEOTIDE SEQUENCE</scope>
    <source>
        <strain evidence="4">8032-3</strain>
    </source>
</reference>
<dbReference type="PANTHER" id="PTHR10063:SF0">
    <property type="entry name" value="TUBERIN"/>
    <property type="match status" value="1"/>
</dbReference>
<proteinExistence type="predicted"/>
<dbReference type="GO" id="GO:0051056">
    <property type="term" value="P:regulation of small GTPase mediated signal transduction"/>
    <property type="evidence" value="ECO:0007669"/>
    <property type="project" value="InterPro"/>
</dbReference>
<dbReference type="EMBL" id="MU839000">
    <property type="protein sequence ID" value="KAK1770611.1"/>
    <property type="molecule type" value="Genomic_DNA"/>
</dbReference>